<feature type="domain" description="DUF418" evidence="2">
    <location>
        <begin position="162"/>
        <end position="319"/>
    </location>
</feature>
<feature type="transmembrane region" description="Helical" evidence="1">
    <location>
        <begin position="131"/>
        <end position="156"/>
    </location>
</feature>
<name>A0A6B3TNE0_9BACI</name>
<feature type="transmembrane region" description="Helical" evidence="1">
    <location>
        <begin position="214"/>
        <end position="234"/>
    </location>
</feature>
<reference evidence="3" key="1">
    <citation type="submission" date="2020-02" db="EMBL/GenBank/DDBJ databases">
        <title>Bacillus sedimentmangrovi sp. nov., isolated from sediment of the mangrove ecosystem.</title>
        <authorList>
            <person name="Liu G."/>
        </authorList>
    </citation>
    <scope>NUCLEOTIDE SEQUENCE [LARGE SCALE GENOMIC DNA]</scope>
    <source>
        <strain evidence="3">SgZ-7</strain>
    </source>
</reference>
<accession>A0A6B3TNE0</accession>
<dbReference type="EMBL" id="JAAIUV010000003">
    <property type="protein sequence ID" value="NEX77819.1"/>
    <property type="molecule type" value="Genomic_DNA"/>
</dbReference>
<dbReference type="InterPro" id="IPR007349">
    <property type="entry name" value="DUF418"/>
</dbReference>
<feature type="transmembrane region" description="Helical" evidence="1">
    <location>
        <begin position="280"/>
        <end position="301"/>
    </location>
</feature>
<keyword evidence="1" id="KW-0472">Membrane</keyword>
<feature type="transmembrane region" description="Helical" evidence="1">
    <location>
        <begin position="54"/>
        <end position="73"/>
    </location>
</feature>
<keyword evidence="1" id="KW-1133">Transmembrane helix</keyword>
<organism evidence="3 4">
    <name type="scientific">Neobacillus thermocopriae</name>
    <dbReference type="NCBI Taxonomy" id="1215031"/>
    <lineage>
        <taxon>Bacteria</taxon>
        <taxon>Bacillati</taxon>
        <taxon>Bacillota</taxon>
        <taxon>Bacilli</taxon>
        <taxon>Bacillales</taxon>
        <taxon>Bacillaceae</taxon>
        <taxon>Neobacillus</taxon>
    </lineage>
</organism>
<dbReference type="PANTHER" id="PTHR30590">
    <property type="entry name" value="INNER MEMBRANE PROTEIN"/>
    <property type="match status" value="1"/>
</dbReference>
<evidence type="ECO:0000313" key="4">
    <source>
        <dbReference type="Proteomes" id="UP000481621"/>
    </source>
</evidence>
<proteinExistence type="predicted"/>
<keyword evidence="1" id="KW-0812">Transmembrane</keyword>
<evidence type="ECO:0000256" key="1">
    <source>
        <dbReference type="SAM" id="Phobius"/>
    </source>
</evidence>
<feature type="transmembrane region" description="Helical" evidence="1">
    <location>
        <begin position="12"/>
        <end position="34"/>
    </location>
</feature>
<dbReference type="RefSeq" id="WP_163250373.1">
    <property type="nucleotide sequence ID" value="NZ_JAAIUV010000003.1"/>
</dbReference>
<dbReference type="Pfam" id="PF04235">
    <property type="entry name" value="DUF418"/>
    <property type="match status" value="1"/>
</dbReference>
<evidence type="ECO:0000259" key="2">
    <source>
        <dbReference type="Pfam" id="PF04235"/>
    </source>
</evidence>
<sequence>MDYSHRIEELDYLRGFALLGIVLVNILPLLELGMPKAGSLDAAYWRFLYLFVEGRFYTIFTFLFGVGFSIFMTRANQKGMNGGVLFLRRIVALFLFGLVHVKFHPGEALTVYAVCGLLLLPFYKVNKVMNLFLGLLMFIIFSVFSFKLFMVIPIMLLGISAGQFRLFEKLFEKKKGIAVFTGIMFVLSIAGLLYQYQYAPFIIEDRLYMEFVRIGIIIGPIVSAFYVGVLVLLLQYRFIQKWLSPLKSYGRMALTNYMMQTVIILVVGNQLHLIGNISCIHSFLICLIIYVIQLSFSVLWLRYYHYGPLEWIWRVITYLQIPPLRKQMNAHGDRLSRE</sequence>
<dbReference type="AlphaFoldDB" id="A0A6B3TNE0"/>
<keyword evidence="4" id="KW-1185">Reference proteome</keyword>
<protein>
    <submittedName>
        <fullName evidence="3">DUF418 domain-containing protein</fullName>
    </submittedName>
</protein>
<dbReference type="InterPro" id="IPR052529">
    <property type="entry name" value="Bact_Transport_Assoc"/>
</dbReference>
<comment type="caution">
    <text evidence="3">The sequence shown here is derived from an EMBL/GenBank/DDBJ whole genome shotgun (WGS) entry which is preliminary data.</text>
</comment>
<feature type="transmembrane region" description="Helical" evidence="1">
    <location>
        <begin position="254"/>
        <end position="274"/>
    </location>
</feature>
<feature type="transmembrane region" description="Helical" evidence="1">
    <location>
        <begin position="177"/>
        <end position="194"/>
    </location>
</feature>
<gene>
    <name evidence="3" type="ORF">G4Z05_02815</name>
</gene>
<evidence type="ECO:0000313" key="3">
    <source>
        <dbReference type="EMBL" id="NEX77819.1"/>
    </source>
</evidence>
<feature type="transmembrane region" description="Helical" evidence="1">
    <location>
        <begin position="85"/>
        <end position="103"/>
    </location>
</feature>
<dbReference type="PANTHER" id="PTHR30590:SF3">
    <property type="entry name" value="HYPOTHETICAL MEMBRANE SPANNING PROTEIN"/>
    <property type="match status" value="1"/>
</dbReference>
<dbReference type="Proteomes" id="UP000481621">
    <property type="component" value="Unassembled WGS sequence"/>
</dbReference>